<feature type="domain" description="RapZ-like N-terminal" evidence="5">
    <location>
        <begin position="17"/>
        <end position="172"/>
    </location>
</feature>
<dbReference type="NCBIfam" id="NF003828">
    <property type="entry name" value="PRK05416.1"/>
    <property type="match status" value="1"/>
</dbReference>
<dbReference type="PANTHER" id="PTHR30448:SF0">
    <property type="entry name" value="RNASE ADAPTER PROTEIN RAPZ"/>
    <property type="match status" value="1"/>
</dbReference>
<dbReference type="RefSeq" id="WP_345347342.1">
    <property type="nucleotide sequence ID" value="NZ_BAABHJ010000001.1"/>
</dbReference>
<evidence type="ECO:0000313" key="8">
    <source>
        <dbReference type="Proteomes" id="UP001500212"/>
    </source>
</evidence>
<feature type="binding site" evidence="4">
    <location>
        <begin position="23"/>
        <end position="30"/>
    </location>
    <ligand>
        <name>ATP</name>
        <dbReference type="ChEBI" id="CHEBI:30616"/>
    </ligand>
</feature>
<evidence type="ECO:0000256" key="3">
    <source>
        <dbReference type="ARBA" id="ARBA00023134"/>
    </source>
</evidence>
<dbReference type="InterPro" id="IPR005337">
    <property type="entry name" value="RapZ-like"/>
</dbReference>
<dbReference type="Pfam" id="PF22740">
    <property type="entry name" value="PapZ_C"/>
    <property type="match status" value="1"/>
</dbReference>
<keyword evidence="8" id="KW-1185">Reference proteome</keyword>
<keyword evidence="3 4" id="KW-0342">GTP-binding</keyword>
<organism evidence="7 8">
    <name type="scientific">Actinoallomurus liliacearum</name>
    <dbReference type="NCBI Taxonomy" id="1080073"/>
    <lineage>
        <taxon>Bacteria</taxon>
        <taxon>Bacillati</taxon>
        <taxon>Actinomycetota</taxon>
        <taxon>Actinomycetes</taxon>
        <taxon>Streptosporangiales</taxon>
        <taxon>Thermomonosporaceae</taxon>
        <taxon>Actinoallomurus</taxon>
    </lineage>
</organism>
<dbReference type="EMBL" id="BAABHJ010000001">
    <property type="protein sequence ID" value="GAA4601717.1"/>
    <property type="molecule type" value="Genomic_DNA"/>
</dbReference>
<sequence length="300" mass="32757">MNHATGANLPGGPQVPDIVIITGMSGAGRSTAAKSLEDLDWFVVDNLPPGLLATMADLAERGQGAVPRIAVVVDVRSRAFTTDLQSAFDDLEARGAHPRVVYLEASDDVLVRRFESVRRPHPLQGDGRIVDGIARERELLRDVRAEADLVLDSSALNVHELRAKIVEFFGGEAGESSLRATVVSFGYKYGLPVDADLVVDCRFLPNPHWIPELRPQNGRDAAVRDYVLSRPGAKEFLDAYTEVLRLLAEGYEREGKHYVTLAVGCTGGKHRSVAMAEQFGARLGDEGLEVRVVHRDLGRE</sequence>
<dbReference type="PANTHER" id="PTHR30448">
    <property type="entry name" value="RNASE ADAPTER PROTEIN RAPZ"/>
    <property type="match status" value="1"/>
</dbReference>
<keyword evidence="2 4" id="KW-0067">ATP-binding</keyword>
<evidence type="ECO:0000259" key="6">
    <source>
        <dbReference type="Pfam" id="PF22740"/>
    </source>
</evidence>
<dbReference type="SUPFAM" id="SSF52540">
    <property type="entry name" value="P-loop containing nucleoside triphosphate hydrolases"/>
    <property type="match status" value="1"/>
</dbReference>
<gene>
    <name evidence="7" type="primary">rapZ</name>
    <name evidence="7" type="ORF">GCM10023195_04730</name>
</gene>
<proteinExistence type="inferred from homology"/>
<reference evidence="8" key="1">
    <citation type="journal article" date="2019" name="Int. J. Syst. Evol. Microbiol.">
        <title>The Global Catalogue of Microorganisms (GCM) 10K type strain sequencing project: providing services to taxonomists for standard genome sequencing and annotation.</title>
        <authorList>
            <consortium name="The Broad Institute Genomics Platform"/>
            <consortium name="The Broad Institute Genome Sequencing Center for Infectious Disease"/>
            <person name="Wu L."/>
            <person name="Ma J."/>
        </authorList>
    </citation>
    <scope>NUCLEOTIDE SEQUENCE [LARGE SCALE GENOMIC DNA]</scope>
    <source>
        <strain evidence="8">JCM 17938</strain>
    </source>
</reference>
<dbReference type="InterPro" id="IPR053931">
    <property type="entry name" value="RapZ_C"/>
</dbReference>
<dbReference type="Proteomes" id="UP001500212">
    <property type="component" value="Unassembled WGS sequence"/>
</dbReference>
<dbReference type="Gene3D" id="3.40.50.300">
    <property type="entry name" value="P-loop containing nucleotide triphosphate hydrolases"/>
    <property type="match status" value="1"/>
</dbReference>
<evidence type="ECO:0000256" key="4">
    <source>
        <dbReference type="HAMAP-Rule" id="MF_00636"/>
    </source>
</evidence>
<comment type="caution">
    <text evidence="7">The sequence shown here is derived from an EMBL/GenBank/DDBJ whole genome shotgun (WGS) entry which is preliminary data.</text>
</comment>
<feature type="binding site" evidence="4">
    <location>
        <begin position="74"/>
        <end position="77"/>
    </location>
    <ligand>
        <name>GTP</name>
        <dbReference type="ChEBI" id="CHEBI:37565"/>
    </ligand>
</feature>
<dbReference type="HAMAP" id="MF_00636">
    <property type="entry name" value="RapZ_like"/>
    <property type="match status" value="1"/>
</dbReference>
<evidence type="ECO:0000259" key="5">
    <source>
        <dbReference type="Pfam" id="PF03668"/>
    </source>
</evidence>
<dbReference type="PIRSF" id="PIRSF005052">
    <property type="entry name" value="P-loopkin"/>
    <property type="match status" value="1"/>
</dbReference>
<evidence type="ECO:0000313" key="7">
    <source>
        <dbReference type="EMBL" id="GAA4601717.1"/>
    </source>
</evidence>
<dbReference type="Pfam" id="PF03668">
    <property type="entry name" value="RapZ-like_N"/>
    <property type="match status" value="1"/>
</dbReference>
<feature type="domain" description="RapZ C-terminal" evidence="6">
    <location>
        <begin position="180"/>
        <end position="297"/>
    </location>
</feature>
<dbReference type="InterPro" id="IPR053930">
    <property type="entry name" value="RapZ-like_N"/>
</dbReference>
<accession>A0ABP8TBZ6</accession>
<evidence type="ECO:0000256" key="1">
    <source>
        <dbReference type="ARBA" id="ARBA00022741"/>
    </source>
</evidence>
<protein>
    <submittedName>
        <fullName evidence="7">RNase adapter RapZ</fullName>
    </submittedName>
</protein>
<dbReference type="InterPro" id="IPR027417">
    <property type="entry name" value="P-loop_NTPase"/>
</dbReference>
<keyword evidence="1 4" id="KW-0547">Nucleotide-binding</keyword>
<name>A0ABP8TBZ6_9ACTN</name>
<evidence type="ECO:0000256" key="2">
    <source>
        <dbReference type="ARBA" id="ARBA00022840"/>
    </source>
</evidence>